<evidence type="ECO:0000259" key="10">
    <source>
        <dbReference type="PROSITE" id="PS50109"/>
    </source>
</evidence>
<dbReference type="GO" id="GO:0000155">
    <property type="term" value="F:phosphorelay sensor kinase activity"/>
    <property type="evidence" value="ECO:0007669"/>
    <property type="project" value="InterPro"/>
</dbReference>
<comment type="caution">
    <text evidence="11">The sequence shown here is derived from an EMBL/GenBank/DDBJ whole genome shotgun (WGS) entry which is preliminary data.</text>
</comment>
<dbReference type="InterPro" id="IPR003594">
    <property type="entry name" value="HATPase_dom"/>
</dbReference>
<accession>A0A368UMM6</accession>
<gene>
    <name evidence="11" type="ORF">DFO77_14119</name>
</gene>
<dbReference type="RefSeq" id="WP_114438127.1">
    <property type="nucleotide sequence ID" value="NZ_QPIZ01000041.1"/>
</dbReference>
<evidence type="ECO:0000313" key="12">
    <source>
        <dbReference type="Proteomes" id="UP000252733"/>
    </source>
</evidence>
<dbReference type="PROSITE" id="PS50109">
    <property type="entry name" value="HIS_KIN"/>
    <property type="match status" value="1"/>
</dbReference>
<evidence type="ECO:0000256" key="9">
    <source>
        <dbReference type="SAM" id="Phobius"/>
    </source>
</evidence>
<dbReference type="InterPro" id="IPR011712">
    <property type="entry name" value="Sig_transdc_His_kin_sub3_dim/P"/>
</dbReference>
<keyword evidence="5" id="KW-0547">Nucleotide-binding</keyword>
<sequence>MIIQIALLSSVILQFGAFFNTLKLIRRTKFNISWITISIAFFLMAIRRLSEFATFANSYSPAATDYFNSWMAVLISLLMFVASFYIRRIFNLQSQIDNMRKENEARVLSAIIETEEKERQSFAREMHDGLGPVLSSVKMAFSAIDLKATGEKNRRIIEKTESSVDHAILTVREISNHLSPHLLAKFGLKKAIHTFYEGISRPEKPGLKFFSHPDRLEIPYNIEVILYRIISELINNTLKHASAANIEISLIISSGQLDLHYSDDGKGYEPSAIQDKKGTGLSNIHSRIKSLGGKVEIHTKRNRGFFLKTNIQL</sequence>
<evidence type="ECO:0000256" key="7">
    <source>
        <dbReference type="ARBA" id="ARBA00022840"/>
    </source>
</evidence>
<dbReference type="Pfam" id="PF02518">
    <property type="entry name" value="HATPase_c"/>
    <property type="match status" value="1"/>
</dbReference>
<dbReference type="SUPFAM" id="SSF55874">
    <property type="entry name" value="ATPase domain of HSP90 chaperone/DNA topoisomerase II/histidine kinase"/>
    <property type="match status" value="1"/>
</dbReference>
<dbReference type="GO" id="GO:0005524">
    <property type="term" value="F:ATP binding"/>
    <property type="evidence" value="ECO:0007669"/>
    <property type="project" value="UniProtKB-KW"/>
</dbReference>
<dbReference type="InterPro" id="IPR050482">
    <property type="entry name" value="Sensor_HK_TwoCompSys"/>
</dbReference>
<dbReference type="Gene3D" id="3.30.565.10">
    <property type="entry name" value="Histidine kinase-like ATPase, C-terminal domain"/>
    <property type="match status" value="1"/>
</dbReference>
<evidence type="ECO:0000256" key="4">
    <source>
        <dbReference type="ARBA" id="ARBA00022679"/>
    </source>
</evidence>
<dbReference type="PANTHER" id="PTHR24421">
    <property type="entry name" value="NITRATE/NITRITE SENSOR PROTEIN NARX-RELATED"/>
    <property type="match status" value="1"/>
</dbReference>
<dbReference type="Gene3D" id="1.20.5.1930">
    <property type="match status" value="1"/>
</dbReference>
<dbReference type="GO" id="GO:0046983">
    <property type="term" value="F:protein dimerization activity"/>
    <property type="evidence" value="ECO:0007669"/>
    <property type="project" value="InterPro"/>
</dbReference>
<keyword evidence="4" id="KW-0808">Transferase</keyword>
<keyword evidence="8" id="KW-0902">Two-component regulatory system</keyword>
<organism evidence="11 12">
    <name type="scientific">Marinilabilia salmonicolor</name>
    <dbReference type="NCBI Taxonomy" id="989"/>
    <lineage>
        <taxon>Bacteria</taxon>
        <taxon>Pseudomonadati</taxon>
        <taxon>Bacteroidota</taxon>
        <taxon>Bacteroidia</taxon>
        <taxon>Marinilabiliales</taxon>
        <taxon>Marinilabiliaceae</taxon>
        <taxon>Marinilabilia</taxon>
    </lineage>
</organism>
<dbReference type="AlphaFoldDB" id="A0A368UMM6"/>
<evidence type="ECO:0000256" key="3">
    <source>
        <dbReference type="ARBA" id="ARBA00022553"/>
    </source>
</evidence>
<dbReference type="EC" id="2.7.13.3" evidence="2"/>
<dbReference type="GO" id="GO:0016020">
    <property type="term" value="C:membrane"/>
    <property type="evidence" value="ECO:0007669"/>
    <property type="project" value="InterPro"/>
</dbReference>
<reference evidence="11 12" key="1">
    <citation type="submission" date="2018-07" db="EMBL/GenBank/DDBJ databases">
        <title>Freshwater and sediment microbial communities from various areas in North America, analyzing microbe dynamics in response to fracking.</title>
        <authorList>
            <person name="Lamendella R."/>
        </authorList>
    </citation>
    <scope>NUCLEOTIDE SEQUENCE [LARGE SCALE GENOMIC DNA]</scope>
    <source>
        <strain evidence="11 12">160A</strain>
    </source>
</reference>
<proteinExistence type="predicted"/>
<keyword evidence="3" id="KW-0597">Phosphoprotein</keyword>
<dbReference type="InterPro" id="IPR005467">
    <property type="entry name" value="His_kinase_dom"/>
</dbReference>
<feature type="domain" description="Histidine kinase" evidence="10">
    <location>
        <begin position="226"/>
        <end position="313"/>
    </location>
</feature>
<keyword evidence="9" id="KW-1133">Transmembrane helix</keyword>
<keyword evidence="9" id="KW-0472">Membrane</keyword>
<dbReference type="EMBL" id="QPIZ01000041">
    <property type="protein sequence ID" value="RCW26100.1"/>
    <property type="molecule type" value="Genomic_DNA"/>
</dbReference>
<dbReference type="Pfam" id="PF07730">
    <property type="entry name" value="HisKA_3"/>
    <property type="match status" value="1"/>
</dbReference>
<feature type="transmembrane region" description="Helical" evidence="9">
    <location>
        <begin position="32"/>
        <end position="50"/>
    </location>
</feature>
<comment type="catalytic activity">
    <reaction evidence="1">
        <text>ATP + protein L-histidine = ADP + protein N-phospho-L-histidine.</text>
        <dbReference type="EC" id="2.7.13.3"/>
    </reaction>
</comment>
<evidence type="ECO:0000256" key="1">
    <source>
        <dbReference type="ARBA" id="ARBA00000085"/>
    </source>
</evidence>
<dbReference type="Proteomes" id="UP000252733">
    <property type="component" value="Unassembled WGS sequence"/>
</dbReference>
<dbReference type="InterPro" id="IPR036890">
    <property type="entry name" value="HATPase_C_sf"/>
</dbReference>
<feature type="transmembrane region" description="Helical" evidence="9">
    <location>
        <begin position="70"/>
        <end position="90"/>
    </location>
</feature>
<keyword evidence="6 11" id="KW-0418">Kinase</keyword>
<keyword evidence="7" id="KW-0067">ATP-binding</keyword>
<keyword evidence="12" id="KW-1185">Reference proteome</keyword>
<protein>
    <recommendedName>
        <fullName evidence="2">histidine kinase</fullName>
        <ecNumber evidence="2">2.7.13.3</ecNumber>
    </recommendedName>
</protein>
<name>A0A368UMM6_9BACT</name>
<evidence type="ECO:0000313" key="11">
    <source>
        <dbReference type="EMBL" id="RCW26100.1"/>
    </source>
</evidence>
<evidence type="ECO:0000256" key="6">
    <source>
        <dbReference type="ARBA" id="ARBA00022777"/>
    </source>
</evidence>
<evidence type="ECO:0000256" key="2">
    <source>
        <dbReference type="ARBA" id="ARBA00012438"/>
    </source>
</evidence>
<evidence type="ECO:0000256" key="8">
    <source>
        <dbReference type="ARBA" id="ARBA00023012"/>
    </source>
</evidence>
<dbReference type="CDD" id="cd16917">
    <property type="entry name" value="HATPase_UhpB-NarQ-NarX-like"/>
    <property type="match status" value="1"/>
</dbReference>
<keyword evidence="9" id="KW-0812">Transmembrane</keyword>
<evidence type="ECO:0000256" key="5">
    <source>
        <dbReference type="ARBA" id="ARBA00022741"/>
    </source>
</evidence>
<dbReference type="PANTHER" id="PTHR24421:SF10">
    <property type="entry name" value="NITRATE_NITRITE SENSOR PROTEIN NARQ"/>
    <property type="match status" value="1"/>
</dbReference>